<gene>
    <name evidence="1" type="ORF">X975_01415</name>
</gene>
<protein>
    <submittedName>
        <fullName evidence="1">Uncharacterized protein</fullName>
    </submittedName>
</protein>
<sequence length="80" mass="9028">MHLGIHGKFSVAKIVISAKTQLLYVAKKHEILKERQLAWDECSVQSSETEEVRSSKEAVKVNVVKGSRVVSTSDRLYKRS</sequence>
<proteinExistence type="predicted"/>
<evidence type="ECO:0000313" key="2">
    <source>
        <dbReference type="Proteomes" id="UP000054359"/>
    </source>
</evidence>
<dbReference type="EMBL" id="KK121930">
    <property type="protein sequence ID" value="KFM81556.1"/>
    <property type="molecule type" value="Genomic_DNA"/>
</dbReference>
<dbReference type="AlphaFoldDB" id="A0A087UW17"/>
<dbReference type="Proteomes" id="UP000054359">
    <property type="component" value="Unassembled WGS sequence"/>
</dbReference>
<name>A0A087UW17_STEMI</name>
<evidence type="ECO:0000313" key="1">
    <source>
        <dbReference type="EMBL" id="KFM81556.1"/>
    </source>
</evidence>
<reference evidence="1 2" key="1">
    <citation type="submission" date="2013-11" db="EMBL/GenBank/DDBJ databases">
        <title>Genome sequencing of Stegodyphus mimosarum.</title>
        <authorList>
            <person name="Bechsgaard J."/>
        </authorList>
    </citation>
    <scope>NUCLEOTIDE SEQUENCE [LARGE SCALE GENOMIC DNA]</scope>
</reference>
<keyword evidence="2" id="KW-1185">Reference proteome</keyword>
<organism evidence="1 2">
    <name type="scientific">Stegodyphus mimosarum</name>
    <name type="common">African social velvet spider</name>
    <dbReference type="NCBI Taxonomy" id="407821"/>
    <lineage>
        <taxon>Eukaryota</taxon>
        <taxon>Metazoa</taxon>
        <taxon>Ecdysozoa</taxon>
        <taxon>Arthropoda</taxon>
        <taxon>Chelicerata</taxon>
        <taxon>Arachnida</taxon>
        <taxon>Araneae</taxon>
        <taxon>Araneomorphae</taxon>
        <taxon>Entelegynae</taxon>
        <taxon>Eresoidea</taxon>
        <taxon>Eresidae</taxon>
        <taxon>Stegodyphus</taxon>
    </lineage>
</organism>
<feature type="non-terminal residue" evidence="1">
    <location>
        <position position="80"/>
    </location>
</feature>
<accession>A0A087UW17</accession>